<name>A0A4U5MFK5_STECR</name>
<feature type="transmembrane region" description="Helical" evidence="2">
    <location>
        <begin position="100"/>
        <end position="116"/>
    </location>
</feature>
<comment type="caution">
    <text evidence="3">The sequence shown here is derived from an EMBL/GenBank/DDBJ whole genome shotgun (WGS) entry which is preliminary data.</text>
</comment>
<feature type="transmembrane region" description="Helical" evidence="2">
    <location>
        <begin position="277"/>
        <end position="293"/>
    </location>
</feature>
<sequence>MGKTKKKAATSEANGKVTNGSASHDKAVKFHSTAEKSNGGDYLKPSGKGMKPSPSLATLNRLDREMVVLWRRPFQTVWYFFNELCWTLYQYSASLLQHKLLVFLASVAIAAAVHGYRTPGPHQGFVRQSEEHVLWYGYWVFLGILSSVGLGSGLHTFILYLAPHIVKITMAAYDCETLDFPSPPYPHEVTCPDDNSTKHHITIWSIWAKVWLESLMWGVGTALGELPPYFIARNARISGDQPDDPEYLEFLADIQGVDNKDKEATFYDRCKQSVESIVIRVGFFGILLFASIPNPLFDLAGLTCGHCLVPFWVFFGATLIGKAVIKAQIQTIFIVFLFSEHHVEELMNLVAKIPRFGELINTPVREMIKAQKTKFHHGHVEESSNYLGMLMGYLVTAMVFMFLGSIINSWAQDYHKRLCKKRTAHANKRD</sequence>
<reference evidence="3 4" key="2">
    <citation type="journal article" date="2019" name="G3 (Bethesda)">
        <title>Hybrid Assembly of the Genome of the Entomopathogenic Nematode Steinernema carpocapsae Identifies the X-Chromosome.</title>
        <authorList>
            <person name="Serra L."/>
            <person name="Macchietto M."/>
            <person name="Macias-Munoz A."/>
            <person name="McGill C.J."/>
            <person name="Rodriguez I.M."/>
            <person name="Rodriguez B."/>
            <person name="Murad R."/>
            <person name="Mortazavi A."/>
        </authorList>
    </citation>
    <scope>NUCLEOTIDE SEQUENCE [LARGE SCALE GENOMIC DNA]</scope>
    <source>
        <strain evidence="3 4">ALL</strain>
    </source>
</reference>
<accession>A0A4U5MFK5</accession>
<keyword evidence="4" id="KW-1185">Reference proteome</keyword>
<dbReference type="AlphaFoldDB" id="A0A4U5MFK5"/>
<proteinExistence type="predicted"/>
<feature type="compositionally biased region" description="Basic and acidic residues" evidence="1">
    <location>
        <begin position="23"/>
        <end position="34"/>
    </location>
</feature>
<evidence type="ECO:0000256" key="1">
    <source>
        <dbReference type="SAM" id="MobiDB-lite"/>
    </source>
</evidence>
<keyword evidence="2" id="KW-1133">Transmembrane helix</keyword>
<feature type="region of interest" description="Disordered" evidence="1">
    <location>
        <begin position="1"/>
        <end position="55"/>
    </location>
</feature>
<protein>
    <recommendedName>
        <fullName evidence="5">Vacuole membrane protein 1</fullName>
    </recommendedName>
</protein>
<evidence type="ECO:0008006" key="5">
    <source>
        <dbReference type="Google" id="ProtNLM"/>
    </source>
</evidence>
<dbReference type="Proteomes" id="UP000298663">
    <property type="component" value="Unassembled WGS sequence"/>
</dbReference>
<keyword evidence="2" id="KW-0812">Transmembrane</keyword>
<feature type="transmembrane region" description="Helical" evidence="2">
    <location>
        <begin position="136"/>
        <end position="162"/>
    </location>
</feature>
<feature type="compositionally biased region" description="Polar residues" evidence="1">
    <location>
        <begin position="11"/>
        <end position="22"/>
    </location>
</feature>
<evidence type="ECO:0000313" key="4">
    <source>
        <dbReference type="Proteomes" id="UP000298663"/>
    </source>
</evidence>
<dbReference type="OrthoDB" id="2016540at2759"/>
<keyword evidence="2" id="KW-0472">Membrane</keyword>
<dbReference type="STRING" id="34508.A0A4U5MFK5"/>
<reference evidence="3 4" key="1">
    <citation type="journal article" date="2015" name="Genome Biol.">
        <title>Comparative genomics of Steinernema reveals deeply conserved gene regulatory networks.</title>
        <authorList>
            <person name="Dillman A.R."/>
            <person name="Macchietto M."/>
            <person name="Porter C.F."/>
            <person name="Rogers A."/>
            <person name="Williams B."/>
            <person name="Antoshechkin I."/>
            <person name="Lee M.M."/>
            <person name="Goodwin Z."/>
            <person name="Lu X."/>
            <person name="Lewis E.E."/>
            <person name="Goodrich-Blair H."/>
            <person name="Stock S.P."/>
            <person name="Adams B.J."/>
            <person name="Sternberg P.W."/>
            <person name="Mortazavi A."/>
        </authorList>
    </citation>
    <scope>NUCLEOTIDE SEQUENCE [LARGE SCALE GENOMIC DNA]</scope>
    <source>
        <strain evidence="3 4">ALL</strain>
    </source>
</reference>
<gene>
    <name evidence="3" type="ORF">L596_023821</name>
</gene>
<evidence type="ECO:0000313" key="3">
    <source>
        <dbReference type="EMBL" id="TKR67713.1"/>
    </source>
</evidence>
<evidence type="ECO:0000256" key="2">
    <source>
        <dbReference type="SAM" id="Phobius"/>
    </source>
</evidence>
<dbReference type="EMBL" id="AZBU02000008">
    <property type="protein sequence ID" value="TKR67713.1"/>
    <property type="molecule type" value="Genomic_DNA"/>
</dbReference>
<feature type="transmembrane region" description="Helical" evidence="2">
    <location>
        <begin position="390"/>
        <end position="411"/>
    </location>
</feature>
<organism evidence="3 4">
    <name type="scientific">Steinernema carpocapsae</name>
    <name type="common">Entomopathogenic nematode</name>
    <dbReference type="NCBI Taxonomy" id="34508"/>
    <lineage>
        <taxon>Eukaryota</taxon>
        <taxon>Metazoa</taxon>
        <taxon>Ecdysozoa</taxon>
        <taxon>Nematoda</taxon>
        <taxon>Chromadorea</taxon>
        <taxon>Rhabditida</taxon>
        <taxon>Tylenchina</taxon>
        <taxon>Panagrolaimomorpha</taxon>
        <taxon>Strongyloidoidea</taxon>
        <taxon>Steinernematidae</taxon>
        <taxon>Steinernema</taxon>
    </lineage>
</organism>